<comment type="caution">
    <text evidence="2">The sequence shown here is derived from an EMBL/GenBank/DDBJ whole genome shotgun (WGS) entry which is preliminary data.</text>
</comment>
<organism evidence="2 3">
    <name type="scientific">Allacma fusca</name>
    <dbReference type="NCBI Taxonomy" id="39272"/>
    <lineage>
        <taxon>Eukaryota</taxon>
        <taxon>Metazoa</taxon>
        <taxon>Ecdysozoa</taxon>
        <taxon>Arthropoda</taxon>
        <taxon>Hexapoda</taxon>
        <taxon>Collembola</taxon>
        <taxon>Symphypleona</taxon>
        <taxon>Sminthuridae</taxon>
        <taxon>Allacma</taxon>
    </lineage>
</organism>
<reference evidence="2" key="1">
    <citation type="submission" date="2021-06" db="EMBL/GenBank/DDBJ databases">
        <authorList>
            <person name="Hodson N. C."/>
            <person name="Mongue J. A."/>
            <person name="Jaron S. K."/>
        </authorList>
    </citation>
    <scope>NUCLEOTIDE SEQUENCE</scope>
</reference>
<sequence>VIKEQQNITGVCGDTDPYQQGQPCEGQRAVTETKSLTPLVHDGFVISYN</sequence>
<evidence type="ECO:0000313" key="2">
    <source>
        <dbReference type="EMBL" id="CAG7784826.1"/>
    </source>
</evidence>
<gene>
    <name evidence="2" type="ORF">AFUS01_LOCUS23488</name>
</gene>
<feature type="region of interest" description="Disordered" evidence="1">
    <location>
        <begin position="1"/>
        <end position="26"/>
    </location>
</feature>
<dbReference type="AlphaFoldDB" id="A0A8J2P1N9"/>
<name>A0A8J2P1N9_9HEXA</name>
<protein>
    <submittedName>
        <fullName evidence="2">Uncharacterized protein</fullName>
    </submittedName>
</protein>
<keyword evidence="3" id="KW-1185">Reference proteome</keyword>
<proteinExistence type="predicted"/>
<dbReference type="EMBL" id="CAJVCH010283802">
    <property type="protein sequence ID" value="CAG7784826.1"/>
    <property type="molecule type" value="Genomic_DNA"/>
</dbReference>
<dbReference type="Proteomes" id="UP000708208">
    <property type="component" value="Unassembled WGS sequence"/>
</dbReference>
<evidence type="ECO:0000256" key="1">
    <source>
        <dbReference type="SAM" id="MobiDB-lite"/>
    </source>
</evidence>
<accession>A0A8J2P1N9</accession>
<evidence type="ECO:0000313" key="3">
    <source>
        <dbReference type="Proteomes" id="UP000708208"/>
    </source>
</evidence>
<feature type="non-terminal residue" evidence="2">
    <location>
        <position position="49"/>
    </location>
</feature>